<sequence length="175" mass="18338">MRSGALRTWGLPIPTLESPVVARSAASLPRYGPDFRYRHYAAVRRLPVAAGTVLGAGAFAAAAQVPPLRRLMASRLAPGTGPSEERRARSWFSARFVGTAADRRVLTEVSGGDPAYDETAKILAEAALCLAYDPLPETSGQVTTAQAMGGALTERLVAAGMGFRVRSTSALPGSP</sequence>
<evidence type="ECO:0000313" key="1">
    <source>
        <dbReference type="EMBL" id="GAA2139468.1"/>
    </source>
</evidence>
<dbReference type="Proteomes" id="UP001500443">
    <property type="component" value="Unassembled WGS sequence"/>
</dbReference>
<comment type="caution">
    <text evidence="1">The sequence shown here is derived from an EMBL/GenBank/DDBJ whole genome shotgun (WGS) entry which is preliminary data.</text>
</comment>
<reference evidence="1 2" key="1">
    <citation type="journal article" date="2019" name="Int. J. Syst. Evol. Microbiol.">
        <title>The Global Catalogue of Microorganisms (GCM) 10K type strain sequencing project: providing services to taxonomists for standard genome sequencing and annotation.</title>
        <authorList>
            <consortium name="The Broad Institute Genomics Platform"/>
            <consortium name="The Broad Institute Genome Sequencing Center for Infectious Disease"/>
            <person name="Wu L."/>
            <person name="Ma J."/>
        </authorList>
    </citation>
    <scope>NUCLEOTIDE SEQUENCE [LARGE SCALE GENOMIC DNA]</scope>
    <source>
        <strain evidence="1 2">JCM 15481</strain>
    </source>
</reference>
<dbReference type="EMBL" id="BAAAPF010000208">
    <property type="protein sequence ID" value="GAA2139468.1"/>
    <property type="molecule type" value="Genomic_DNA"/>
</dbReference>
<keyword evidence="2" id="KW-1185">Reference proteome</keyword>
<dbReference type="PANTHER" id="PTHR12286">
    <property type="entry name" value="SACCHAROPINE DEHYDROGENASE-LIKE OXIDOREDUCTASE"/>
    <property type="match status" value="1"/>
</dbReference>
<name>A0ABN2ZB14_9ACTN</name>
<evidence type="ECO:0000313" key="2">
    <source>
        <dbReference type="Proteomes" id="UP001500443"/>
    </source>
</evidence>
<accession>A0ABN2ZB14</accession>
<dbReference type="PANTHER" id="PTHR12286:SF5">
    <property type="entry name" value="SACCHAROPINE DEHYDROGENASE-LIKE OXIDOREDUCTASE"/>
    <property type="match status" value="1"/>
</dbReference>
<protein>
    <recommendedName>
        <fullName evidence="3">Saccharopine dehydrogenase</fullName>
    </recommendedName>
</protein>
<gene>
    <name evidence="1" type="ORF">GCM10009802_49480</name>
</gene>
<dbReference type="InterPro" id="IPR051276">
    <property type="entry name" value="Saccharopine_DH-like_oxidrdct"/>
</dbReference>
<proteinExistence type="predicted"/>
<evidence type="ECO:0008006" key="3">
    <source>
        <dbReference type="Google" id="ProtNLM"/>
    </source>
</evidence>
<organism evidence="1 2">
    <name type="scientific">Streptomyces synnematoformans</name>
    <dbReference type="NCBI Taxonomy" id="415721"/>
    <lineage>
        <taxon>Bacteria</taxon>
        <taxon>Bacillati</taxon>
        <taxon>Actinomycetota</taxon>
        <taxon>Actinomycetes</taxon>
        <taxon>Kitasatosporales</taxon>
        <taxon>Streptomycetaceae</taxon>
        <taxon>Streptomyces</taxon>
    </lineage>
</organism>